<evidence type="ECO:0000256" key="3">
    <source>
        <dbReference type="ARBA" id="ARBA00023004"/>
    </source>
</evidence>
<evidence type="ECO:0000259" key="5">
    <source>
        <dbReference type="PROSITE" id="PS51379"/>
    </source>
</evidence>
<feature type="domain" description="4Fe-4S ferredoxin-type" evidence="5">
    <location>
        <begin position="6"/>
        <end position="34"/>
    </location>
</feature>
<dbReference type="InterPro" id="IPR017896">
    <property type="entry name" value="4Fe4S_Fe-S-bd"/>
</dbReference>
<comment type="caution">
    <text evidence="6">The sequence shown here is derived from an EMBL/GenBank/DDBJ whole genome shotgun (WGS) entry which is preliminary data.</text>
</comment>
<dbReference type="GO" id="GO:0051539">
    <property type="term" value="F:4 iron, 4 sulfur cluster binding"/>
    <property type="evidence" value="ECO:0007669"/>
    <property type="project" value="UniProtKB-KW"/>
</dbReference>
<sequence>MVKSDFITKTDPNKCKSCGKCVTWCSFNARIVQDKNLNFEPVRCFGCGICIKKCPNNAITLISKVI</sequence>
<dbReference type="GO" id="GO:0046872">
    <property type="term" value="F:metal ion binding"/>
    <property type="evidence" value="ECO:0007669"/>
    <property type="project" value="UniProtKB-KW"/>
</dbReference>
<dbReference type="Pfam" id="PF13187">
    <property type="entry name" value="Fer4_9"/>
    <property type="match status" value="1"/>
</dbReference>
<organism evidence="6">
    <name type="scientific">marine sediment metagenome</name>
    <dbReference type="NCBI Taxonomy" id="412755"/>
    <lineage>
        <taxon>unclassified sequences</taxon>
        <taxon>metagenomes</taxon>
        <taxon>ecological metagenomes</taxon>
    </lineage>
</organism>
<dbReference type="InterPro" id="IPR050572">
    <property type="entry name" value="Fe-S_Ferredoxin"/>
</dbReference>
<dbReference type="PANTHER" id="PTHR43687:SF1">
    <property type="entry name" value="FERREDOXIN III"/>
    <property type="match status" value="1"/>
</dbReference>
<keyword evidence="3" id="KW-0408">Iron</keyword>
<protein>
    <recommendedName>
        <fullName evidence="5">4Fe-4S ferredoxin-type domain-containing protein</fullName>
    </recommendedName>
</protein>
<feature type="domain" description="4Fe-4S ferredoxin-type" evidence="5">
    <location>
        <begin position="35"/>
        <end position="64"/>
    </location>
</feature>
<dbReference type="InterPro" id="IPR017900">
    <property type="entry name" value="4Fe4S_Fe_S_CS"/>
</dbReference>
<dbReference type="Gene3D" id="3.30.70.20">
    <property type="match status" value="1"/>
</dbReference>
<accession>A0A0F9N0Y0</accession>
<reference evidence="6" key="1">
    <citation type="journal article" date="2015" name="Nature">
        <title>Complex archaea that bridge the gap between prokaryotes and eukaryotes.</title>
        <authorList>
            <person name="Spang A."/>
            <person name="Saw J.H."/>
            <person name="Jorgensen S.L."/>
            <person name="Zaremba-Niedzwiedzka K."/>
            <person name="Martijn J."/>
            <person name="Lind A.E."/>
            <person name="van Eijk R."/>
            <person name="Schleper C."/>
            <person name="Guy L."/>
            <person name="Ettema T.J."/>
        </authorList>
    </citation>
    <scope>NUCLEOTIDE SEQUENCE</scope>
</reference>
<dbReference type="PROSITE" id="PS00198">
    <property type="entry name" value="4FE4S_FER_1"/>
    <property type="match status" value="1"/>
</dbReference>
<evidence type="ECO:0000256" key="2">
    <source>
        <dbReference type="ARBA" id="ARBA00022723"/>
    </source>
</evidence>
<evidence type="ECO:0000313" key="6">
    <source>
        <dbReference type="EMBL" id="KKN11624.1"/>
    </source>
</evidence>
<evidence type="ECO:0000256" key="4">
    <source>
        <dbReference type="ARBA" id="ARBA00023014"/>
    </source>
</evidence>
<dbReference type="EMBL" id="LAZR01004116">
    <property type="protein sequence ID" value="KKN11624.1"/>
    <property type="molecule type" value="Genomic_DNA"/>
</dbReference>
<dbReference type="PANTHER" id="PTHR43687">
    <property type="entry name" value="ADENYLYLSULFATE REDUCTASE, BETA SUBUNIT"/>
    <property type="match status" value="1"/>
</dbReference>
<dbReference type="SUPFAM" id="SSF54862">
    <property type="entry name" value="4Fe-4S ferredoxins"/>
    <property type="match status" value="1"/>
</dbReference>
<gene>
    <name evidence="6" type="ORF">LCGC14_1024650</name>
</gene>
<dbReference type="AlphaFoldDB" id="A0A0F9N0Y0"/>
<dbReference type="PROSITE" id="PS51379">
    <property type="entry name" value="4FE4S_FER_2"/>
    <property type="match status" value="2"/>
</dbReference>
<name>A0A0F9N0Y0_9ZZZZ</name>
<keyword evidence="2" id="KW-0479">Metal-binding</keyword>
<keyword evidence="4" id="KW-0411">Iron-sulfur</keyword>
<proteinExistence type="predicted"/>
<keyword evidence="1" id="KW-0004">4Fe-4S</keyword>
<evidence type="ECO:0000256" key="1">
    <source>
        <dbReference type="ARBA" id="ARBA00022485"/>
    </source>
</evidence>